<protein>
    <submittedName>
        <fullName evidence="1">Glycosyltransferase</fullName>
        <ecNumber evidence="1">2.4.-.-</ecNumber>
    </submittedName>
</protein>
<dbReference type="RefSeq" id="WP_241448151.1">
    <property type="nucleotide sequence ID" value="NZ_JAKZHW010000002.1"/>
</dbReference>
<organism evidence="1 2">
    <name type="scientific">Sphingomonas telluris</name>
    <dbReference type="NCBI Taxonomy" id="2907998"/>
    <lineage>
        <taxon>Bacteria</taxon>
        <taxon>Pseudomonadati</taxon>
        <taxon>Pseudomonadota</taxon>
        <taxon>Alphaproteobacteria</taxon>
        <taxon>Sphingomonadales</taxon>
        <taxon>Sphingomonadaceae</taxon>
        <taxon>Sphingomonas</taxon>
    </lineage>
</organism>
<reference evidence="1 2" key="1">
    <citation type="submission" date="2022-03" db="EMBL/GenBank/DDBJ databases">
        <authorList>
            <person name="Jo J.-H."/>
            <person name="Im W.-T."/>
        </authorList>
    </citation>
    <scope>NUCLEOTIDE SEQUENCE [LARGE SCALE GENOMIC DNA]</scope>
    <source>
        <strain evidence="1 2">SM33</strain>
    </source>
</reference>
<dbReference type="EMBL" id="JAKZHW010000002">
    <property type="protein sequence ID" value="MCH8617287.1"/>
    <property type="molecule type" value="Genomic_DNA"/>
</dbReference>
<keyword evidence="1" id="KW-0808">Transferase</keyword>
<dbReference type="PANTHER" id="PTHR12526:SF630">
    <property type="entry name" value="GLYCOSYLTRANSFERASE"/>
    <property type="match status" value="1"/>
</dbReference>
<keyword evidence="1" id="KW-0328">Glycosyltransferase</keyword>
<keyword evidence="2" id="KW-1185">Reference proteome</keyword>
<gene>
    <name evidence="1" type="ORF">LZ016_14410</name>
</gene>
<dbReference type="EC" id="2.4.-.-" evidence="1"/>
<dbReference type="PANTHER" id="PTHR12526">
    <property type="entry name" value="GLYCOSYLTRANSFERASE"/>
    <property type="match status" value="1"/>
</dbReference>
<name>A0ABS9VQQ2_9SPHN</name>
<dbReference type="Gene3D" id="3.40.50.2000">
    <property type="entry name" value="Glycogen Phosphorylase B"/>
    <property type="match status" value="1"/>
</dbReference>
<accession>A0ABS9VQQ2</accession>
<dbReference type="Proteomes" id="UP001203058">
    <property type="component" value="Unassembled WGS sequence"/>
</dbReference>
<dbReference type="Pfam" id="PF13692">
    <property type="entry name" value="Glyco_trans_1_4"/>
    <property type="match status" value="1"/>
</dbReference>
<evidence type="ECO:0000313" key="2">
    <source>
        <dbReference type="Proteomes" id="UP001203058"/>
    </source>
</evidence>
<comment type="caution">
    <text evidence="1">The sequence shown here is derived from an EMBL/GenBank/DDBJ whole genome shotgun (WGS) entry which is preliminary data.</text>
</comment>
<sequence length="362" mass="40887">MSRFARDMTVVYWEEPIEIGDRETAFLKVRQADDFPNVRVVTPHLPARLNDEQRENALRRLLDAHAASLVRPLVTWYYTPMMLPFSRHLDASAVIYDCMDELSKFRFAPERLLDLEQELIDRADLVFTGGASLYEAKKSRHSSVHCFPSSVDRAHFAKARKELPQPADQAELKHPRLGFYGVIDERFDIDLLREMADLRPEWSFVMVGPVVKIGEDELPRAANIHYVGGKTYEQLPAYLSGWDVALMPFAMNESTQFISPTKTPEYLSGGKPVVSTPVRDVVRSYGHLQGVHIAHDADGFVRCCEKALEQSHEVEGDWLAEADLLLSATSWDTTQARMAGLITEVLGERTARETSALLVAAE</sequence>
<dbReference type="SUPFAM" id="SSF53756">
    <property type="entry name" value="UDP-Glycosyltransferase/glycogen phosphorylase"/>
    <property type="match status" value="1"/>
</dbReference>
<dbReference type="GO" id="GO:0016757">
    <property type="term" value="F:glycosyltransferase activity"/>
    <property type="evidence" value="ECO:0007669"/>
    <property type="project" value="UniProtKB-KW"/>
</dbReference>
<proteinExistence type="predicted"/>
<evidence type="ECO:0000313" key="1">
    <source>
        <dbReference type="EMBL" id="MCH8617287.1"/>
    </source>
</evidence>